<evidence type="ECO:0000313" key="1">
    <source>
        <dbReference type="EnsemblMetazoa" id="tetur02g00340.1"/>
    </source>
</evidence>
<evidence type="ECO:0000313" key="2">
    <source>
        <dbReference type="Proteomes" id="UP000015104"/>
    </source>
</evidence>
<keyword evidence="2" id="KW-1185">Reference proteome</keyword>
<dbReference type="EMBL" id="CAEY01000775">
    <property type="status" value="NOT_ANNOTATED_CDS"/>
    <property type="molecule type" value="Genomic_DNA"/>
</dbReference>
<dbReference type="AlphaFoldDB" id="T1JUB7"/>
<dbReference type="HOGENOM" id="CLU_2725434_0_0_1"/>
<protein>
    <submittedName>
        <fullName evidence="1">Uncharacterized protein</fullName>
    </submittedName>
</protein>
<name>T1JUB7_TETUR</name>
<dbReference type="Proteomes" id="UP000015104">
    <property type="component" value="Unassembled WGS sequence"/>
</dbReference>
<accession>T1JUB7</accession>
<organism evidence="1 2">
    <name type="scientific">Tetranychus urticae</name>
    <name type="common">Two-spotted spider mite</name>
    <dbReference type="NCBI Taxonomy" id="32264"/>
    <lineage>
        <taxon>Eukaryota</taxon>
        <taxon>Metazoa</taxon>
        <taxon>Ecdysozoa</taxon>
        <taxon>Arthropoda</taxon>
        <taxon>Chelicerata</taxon>
        <taxon>Arachnida</taxon>
        <taxon>Acari</taxon>
        <taxon>Acariformes</taxon>
        <taxon>Trombidiformes</taxon>
        <taxon>Prostigmata</taxon>
        <taxon>Eleutherengona</taxon>
        <taxon>Raphignathae</taxon>
        <taxon>Tetranychoidea</taxon>
        <taxon>Tetranychidae</taxon>
        <taxon>Tetranychus</taxon>
    </lineage>
</organism>
<sequence length="72" mass="8601">MHEDVKIAAENIGMCLKARFYAWDREKFQKMSYLARFTDVVEPLILIQTQVLSFLRQTIGCTWNCKRLLDRF</sequence>
<proteinExistence type="predicted"/>
<reference evidence="1" key="2">
    <citation type="submission" date="2015-06" db="UniProtKB">
        <authorList>
            <consortium name="EnsemblMetazoa"/>
        </authorList>
    </citation>
    <scope>IDENTIFICATION</scope>
</reference>
<dbReference type="EnsemblMetazoa" id="tetur02g00340.1">
    <property type="protein sequence ID" value="tetur02g00340.1"/>
    <property type="gene ID" value="tetur02g00340"/>
</dbReference>
<reference evidence="2" key="1">
    <citation type="submission" date="2011-08" db="EMBL/GenBank/DDBJ databases">
        <authorList>
            <person name="Rombauts S."/>
        </authorList>
    </citation>
    <scope>NUCLEOTIDE SEQUENCE</scope>
    <source>
        <strain evidence="2">London</strain>
    </source>
</reference>